<reference evidence="4 5" key="1">
    <citation type="submission" date="2017-04" db="EMBL/GenBank/DDBJ databases">
        <authorList>
            <person name="Afonso C.L."/>
            <person name="Miller P.J."/>
            <person name="Scott M.A."/>
            <person name="Spackman E."/>
            <person name="Goraichik I."/>
            <person name="Dimitrov K.M."/>
            <person name="Suarez D.L."/>
            <person name="Swayne D.E."/>
        </authorList>
    </citation>
    <scope>NUCLEOTIDE SEQUENCE [LARGE SCALE GENOMIC DNA]</scope>
    <source>
        <strain evidence="4 5">DSM 11270</strain>
    </source>
</reference>
<evidence type="ECO:0000313" key="5">
    <source>
        <dbReference type="Proteomes" id="UP000192731"/>
    </source>
</evidence>
<dbReference type="InterPro" id="IPR009825">
    <property type="entry name" value="ECF_substrate-spec-like"/>
</dbReference>
<protein>
    <submittedName>
        <fullName evidence="4">Uncharacterized membrane protein</fullName>
    </submittedName>
</protein>
<accession>A0A1W1V1A1</accession>
<gene>
    <name evidence="4" type="ORF">SAMN00017405_1189</name>
</gene>
<keyword evidence="3" id="KW-0472">Membrane</keyword>
<feature type="transmembrane region" description="Helical" evidence="3">
    <location>
        <begin position="106"/>
        <end position="128"/>
    </location>
</feature>
<evidence type="ECO:0000256" key="3">
    <source>
        <dbReference type="SAM" id="Phobius"/>
    </source>
</evidence>
<keyword evidence="2 3" id="KW-1133">Transmembrane helix</keyword>
<feature type="transmembrane region" description="Helical" evidence="3">
    <location>
        <begin position="71"/>
        <end position="94"/>
    </location>
</feature>
<dbReference type="Gene3D" id="1.10.1760.20">
    <property type="match status" value="1"/>
</dbReference>
<dbReference type="PANTHER" id="PTHR37815:SF3">
    <property type="entry name" value="UPF0397 PROTEIN SPR0429"/>
    <property type="match status" value="1"/>
</dbReference>
<dbReference type="PANTHER" id="PTHR37815">
    <property type="entry name" value="UPF0397 PROTEIN BC_2624-RELATED"/>
    <property type="match status" value="1"/>
</dbReference>
<dbReference type="RefSeq" id="WP_242941923.1">
    <property type="nucleotide sequence ID" value="NZ_FWWT01000013.1"/>
</dbReference>
<evidence type="ECO:0000256" key="1">
    <source>
        <dbReference type="ARBA" id="ARBA00022692"/>
    </source>
</evidence>
<proteinExistence type="predicted"/>
<dbReference type="EMBL" id="FWWT01000013">
    <property type="protein sequence ID" value="SMB86781.1"/>
    <property type="molecule type" value="Genomic_DNA"/>
</dbReference>
<sequence>MKITVKQLVFAGLMAALVTVGTMLIQIPSPTKGYIHIGDTIVYLSGILLGPVVGGLAAAVGSGLADLFTGYLVYAPVTFIVKGLDAMIVGFIYHKLVNGEATKGKKLMSFAAAVFGGGVIMVGGYLVYESFLYGFVPALAGVPGNLTQAIGGGILAAPLLLALGKLNIIESRKESLT</sequence>
<dbReference type="STRING" id="656914.SAMN00017405_1189"/>
<evidence type="ECO:0000256" key="2">
    <source>
        <dbReference type="ARBA" id="ARBA00022989"/>
    </source>
</evidence>
<feature type="transmembrane region" description="Helical" evidence="3">
    <location>
        <begin position="6"/>
        <end position="29"/>
    </location>
</feature>
<name>A0A1W1V1A1_DESTI</name>
<dbReference type="AlphaFoldDB" id="A0A1W1V1A1"/>
<feature type="transmembrane region" description="Helical" evidence="3">
    <location>
        <begin position="41"/>
        <end position="65"/>
    </location>
</feature>
<dbReference type="Pfam" id="PF07155">
    <property type="entry name" value="ECF-ribofla_trS"/>
    <property type="match status" value="1"/>
</dbReference>
<dbReference type="Proteomes" id="UP000192731">
    <property type="component" value="Unassembled WGS sequence"/>
</dbReference>
<keyword evidence="1 3" id="KW-0812">Transmembrane</keyword>
<dbReference type="GO" id="GO:0016020">
    <property type="term" value="C:membrane"/>
    <property type="evidence" value="ECO:0007669"/>
    <property type="project" value="InterPro"/>
</dbReference>
<evidence type="ECO:0000313" key="4">
    <source>
        <dbReference type="EMBL" id="SMB86781.1"/>
    </source>
</evidence>
<keyword evidence="5" id="KW-1185">Reference proteome</keyword>
<organism evidence="4 5">
    <name type="scientific">Desulfonispora thiosulfatigenes DSM 11270</name>
    <dbReference type="NCBI Taxonomy" id="656914"/>
    <lineage>
        <taxon>Bacteria</taxon>
        <taxon>Bacillati</taxon>
        <taxon>Bacillota</taxon>
        <taxon>Clostridia</taxon>
        <taxon>Eubacteriales</taxon>
        <taxon>Peptococcaceae</taxon>
        <taxon>Desulfonispora</taxon>
    </lineage>
</organism>